<dbReference type="InterPro" id="IPR031847">
    <property type="entry name" value="PDLI1-4/Zasp-like_mid"/>
</dbReference>
<feature type="compositionally biased region" description="Low complexity" evidence="1">
    <location>
        <begin position="218"/>
        <end position="227"/>
    </location>
</feature>
<feature type="compositionally biased region" description="Basic and acidic residues" evidence="1">
    <location>
        <begin position="77"/>
        <end position="87"/>
    </location>
</feature>
<sequence length="413" mass="45939">MATQPRLVNKQFNSPIGLYSDQNVREVLDRETQILSNGAVGVNFYNPNAGKAANLQNSAVLRMLEEEENRQRNGHHPSHEYAPRSLRESSVWPPKEYEVKNKIQGVFKDTVVPGVKRVAWPPPEDSSEYTEQAAVQTQGGAQYPTQSPGLQNNHASNQAASPQPAYRPLHVQTGGVSPSVQSAPSPLPNLSPAGFRPATPSKQWAPVQSPVGTPTKSPQFQPQYQQYQPPPQQYQPQQQYQPPSQPQQQYQPPTQIFNQSAPVQQAIQPSVQAPAQQQQHQQQFQQQQQQQQQQRAVAPTPAALAKQAPPPTTIQLRPQAPVSQAPAPLITSQPATATLKGGKHLRGDLKWPPEDVKKLMEEEKKHLEEIAMGPACKPHKNIKDYSGFYAQHQLNDTYPRYVVPPGTQYFRPL</sequence>
<dbReference type="AlphaFoldDB" id="A0A9P0FM56"/>
<evidence type="ECO:0000313" key="4">
    <source>
        <dbReference type="Proteomes" id="UP001154078"/>
    </source>
</evidence>
<keyword evidence="4" id="KW-1185">Reference proteome</keyword>
<gene>
    <name evidence="3" type="ORF">MELIAE_LOCUS9642</name>
</gene>
<feature type="compositionally biased region" description="Low complexity" evidence="1">
    <location>
        <begin position="234"/>
        <end position="303"/>
    </location>
</feature>
<dbReference type="Proteomes" id="UP001154078">
    <property type="component" value="Chromosome 6"/>
</dbReference>
<organism evidence="3 4">
    <name type="scientific">Brassicogethes aeneus</name>
    <name type="common">Rape pollen beetle</name>
    <name type="synonym">Meligethes aeneus</name>
    <dbReference type="NCBI Taxonomy" id="1431903"/>
    <lineage>
        <taxon>Eukaryota</taxon>
        <taxon>Metazoa</taxon>
        <taxon>Ecdysozoa</taxon>
        <taxon>Arthropoda</taxon>
        <taxon>Hexapoda</taxon>
        <taxon>Insecta</taxon>
        <taxon>Pterygota</taxon>
        <taxon>Neoptera</taxon>
        <taxon>Endopterygota</taxon>
        <taxon>Coleoptera</taxon>
        <taxon>Polyphaga</taxon>
        <taxon>Cucujiformia</taxon>
        <taxon>Nitidulidae</taxon>
        <taxon>Meligethinae</taxon>
        <taxon>Brassicogethes</taxon>
    </lineage>
</organism>
<feature type="compositionally biased region" description="Low complexity" evidence="1">
    <location>
        <begin position="182"/>
        <end position="193"/>
    </location>
</feature>
<protein>
    <recommendedName>
        <fullName evidence="2">Zasp-like motif domain-containing protein</fullName>
    </recommendedName>
</protein>
<reference evidence="3" key="1">
    <citation type="submission" date="2021-12" db="EMBL/GenBank/DDBJ databases">
        <authorList>
            <person name="King R."/>
        </authorList>
    </citation>
    <scope>NUCLEOTIDE SEQUENCE</scope>
</reference>
<feature type="compositionally biased region" description="Polar residues" evidence="1">
    <location>
        <begin position="129"/>
        <end position="161"/>
    </location>
</feature>
<dbReference type="SMART" id="SM00735">
    <property type="entry name" value="ZM"/>
    <property type="match status" value="1"/>
</dbReference>
<evidence type="ECO:0000313" key="3">
    <source>
        <dbReference type="EMBL" id="CAH0559581.1"/>
    </source>
</evidence>
<name>A0A9P0FM56_BRAAE</name>
<evidence type="ECO:0000259" key="2">
    <source>
        <dbReference type="SMART" id="SM00735"/>
    </source>
</evidence>
<dbReference type="Pfam" id="PF15936">
    <property type="entry name" value="DUF4749"/>
    <property type="match status" value="1"/>
</dbReference>
<feature type="region of interest" description="Disordered" evidence="1">
    <location>
        <begin position="117"/>
        <end position="327"/>
    </location>
</feature>
<proteinExistence type="predicted"/>
<dbReference type="EMBL" id="OV121137">
    <property type="protein sequence ID" value="CAH0559581.1"/>
    <property type="molecule type" value="Genomic_DNA"/>
</dbReference>
<dbReference type="InterPro" id="IPR006643">
    <property type="entry name" value="Zasp-like_motif"/>
</dbReference>
<feature type="domain" description="Zasp-like motif" evidence="2">
    <location>
        <begin position="6"/>
        <end position="31"/>
    </location>
</feature>
<accession>A0A9P0FM56</accession>
<evidence type="ECO:0000256" key="1">
    <source>
        <dbReference type="SAM" id="MobiDB-lite"/>
    </source>
</evidence>
<feature type="region of interest" description="Disordered" evidence="1">
    <location>
        <begin position="67"/>
        <end position="91"/>
    </location>
</feature>